<dbReference type="GO" id="GO:0005576">
    <property type="term" value="C:extracellular region"/>
    <property type="evidence" value="ECO:0007669"/>
    <property type="project" value="UniProtKB-SubCell"/>
</dbReference>
<comment type="similarity">
    <text evidence="2">Belongs to the nematode transthyretin-like family.</text>
</comment>
<dbReference type="GO" id="GO:0009986">
    <property type="term" value="C:cell surface"/>
    <property type="evidence" value="ECO:0007669"/>
    <property type="project" value="InterPro"/>
</dbReference>
<dbReference type="InterPro" id="IPR038479">
    <property type="entry name" value="Transthyretin-like_sf"/>
</dbReference>
<feature type="chain" id="PRO_5009315090" evidence="5">
    <location>
        <begin position="20"/>
        <end position="135"/>
    </location>
</feature>
<keyword evidence="4 5" id="KW-0732">Signal</keyword>
<evidence type="ECO:0000256" key="1">
    <source>
        <dbReference type="ARBA" id="ARBA00004613"/>
    </source>
</evidence>
<dbReference type="WBParaSite" id="L893_g9545.t1">
    <property type="protein sequence ID" value="L893_g9545.t1"/>
    <property type="gene ID" value="L893_g9545"/>
</dbReference>
<dbReference type="AlphaFoldDB" id="A0A1I8AU86"/>
<name>A0A1I8AU86_9BILA</name>
<dbReference type="InterPro" id="IPR001534">
    <property type="entry name" value="Transthyretin-like"/>
</dbReference>
<sequence length="135" mass="15054">MKSFLAFFLLASVASSAYGKMQNITVLGQVICDKKTLSNIKVELRERDTLDPDDTLQAGTTARDGKFRLFGKDNEITSITPYLRITHSCEVPQKKGKKCERITDIDIPQSKVGTVFNMNFVNMNVHGHTGKVVCK</sequence>
<proteinExistence type="inferred from homology"/>
<evidence type="ECO:0000256" key="5">
    <source>
        <dbReference type="SAM" id="SignalP"/>
    </source>
</evidence>
<dbReference type="Proteomes" id="UP000095287">
    <property type="component" value="Unplaced"/>
</dbReference>
<feature type="signal peptide" evidence="5">
    <location>
        <begin position="1"/>
        <end position="19"/>
    </location>
</feature>
<dbReference type="Pfam" id="PF01060">
    <property type="entry name" value="TTR-52"/>
    <property type="match status" value="1"/>
</dbReference>
<dbReference type="Gene3D" id="2.60.40.3330">
    <property type="match status" value="1"/>
</dbReference>
<protein>
    <submittedName>
        <fullName evidence="7">Transthyretin-like family protein</fullName>
    </submittedName>
</protein>
<keyword evidence="3" id="KW-0964">Secreted</keyword>
<evidence type="ECO:0000256" key="4">
    <source>
        <dbReference type="ARBA" id="ARBA00022729"/>
    </source>
</evidence>
<reference evidence="7" key="1">
    <citation type="submission" date="2016-11" db="UniProtKB">
        <authorList>
            <consortium name="WormBaseParasite"/>
        </authorList>
    </citation>
    <scope>IDENTIFICATION</scope>
</reference>
<keyword evidence="6" id="KW-1185">Reference proteome</keyword>
<dbReference type="PANTHER" id="PTHR21700:SF30">
    <property type="entry name" value="TRANSTHYRETIN-LIKE FAMILY PROTEIN"/>
    <property type="match status" value="1"/>
</dbReference>
<evidence type="ECO:0000313" key="6">
    <source>
        <dbReference type="Proteomes" id="UP000095287"/>
    </source>
</evidence>
<comment type="subcellular location">
    <subcellularLocation>
        <location evidence="1">Secreted</location>
    </subcellularLocation>
</comment>
<dbReference type="PANTHER" id="PTHR21700">
    <property type="entry name" value="TRANSTHYRETIN-LIKE FAMILY PROTEIN-RELATED"/>
    <property type="match status" value="1"/>
</dbReference>
<evidence type="ECO:0000313" key="7">
    <source>
        <dbReference type="WBParaSite" id="L893_g9545.t1"/>
    </source>
</evidence>
<evidence type="ECO:0000256" key="3">
    <source>
        <dbReference type="ARBA" id="ARBA00022525"/>
    </source>
</evidence>
<accession>A0A1I8AU86</accession>
<organism evidence="6 7">
    <name type="scientific">Steinernema glaseri</name>
    <dbReference type="NCBI Taxonomy" id="37863"/>
    <lineage>
        <taxon>Eukaryota</taxon>
        <taxon>Metazoa</taxon>
        <taxon>Ecdysozoa</taxon>
        <taxon>Nematoda</taxon>
        <taxon>Chromadorea</taxon>
        <taxon>Rhabditida</taxon>
        <taxon>Tylenchina</taxon>
        <taxon>Panagrolaimomorpha</taxon>
        <taxon>Strongyloidoidea</taxon>
        <taxon>Steinernematidae</taxon>
        <taxon>Steinernema</taxon>
    </lineage>
</organism>
<evidence type="ECO:0000256" key="2">
    <source>
        <dbReference type="ARBA" id="ARBA00010112"/>
    </source>
</evidence>